<feature type="region of interest" description="Disordered" evidence="1">
    <location>
        <begin position="1"/>
        <end position="22"/>
    </location>
</feature>
<dbReference type="InterPro" id="IPR018691">
    <property type="entry name" value="DUF2188"/>
</dbReference>
<organism evidence="2 3">
    <name type="scientific">Rhizobium lemnae</name>
    <dbReference type="NCBI Taxonomy" id="1214924"/>
    <lineage>
        <taxon>Bacteria</taxon>
        <taxon>Pseudomonadati</taxon>
        <taxon>Pseudomonadota</taxon>
        <taxon>Alphaproteobacteria</taxon>
        <taxon>Hyphomicrobiales</taxon>
        <taxon>Rhizobiaceae</taxon>
        <taxon>Rhizobium/Agrobacterium group</taxon>
        <taxon>Rhizobium</taxon>
    </lineage>
</organism>
<dbReference type="Pfam" id="PF09954">
    <property type="entry name" value="DUF2188"/>
    <property type="match status" value="1"/>
</dbReference>
<name>A0ABV8E7E4_9HYPH</name>
<comment type="caution">
    <text evidence="2">The sequence shown here is derived from an EMBL/GenBank/DDBJ whole genome shotgun (WGS) entry which is preliminary data.</text>
</comment>
<feature type="compositionally biased region" description="Basic and acidic residues" evidence="1">
    <location>
        <begin position="54"/>
        <end position="63"/>
    </location>
</feature>
<accession>A0ABV8E7E4</accession>
<dbReference type="Proteomes" id="UP001595697">
    <property type="component" value="Unassembled WGS sequence"/>
</dbReference>
<evidence type="ECO:0000313" key="2">
    <source>
        <dbReference type="EMBL" id="MFC3967840.1"/>
    </source>
</evidence>
<dbReference type="EMBL" id="JBHSBD010000025">
    <property type="protein sequence ID" value="MFC3967840.1"/>
    <property type="molecule type" value="Genomic_DNA"/>
</dbReference>
<protein>
    <submittedName>
        <fullName evidence="2">DUF2188 domain-containing protein</fullName>
    </submittedName>
</protein>
<feature type="region of interest" description="Disordered" evidence="1">
    <location>
        <begin position="54"/>
        <end position="74"/>
    </location>
</feature>
<evidence type="ECO:0000313" key="3">
    <source>
        <dbReference type="Proteomes" id="UP001595697"/>
    </source>
</evidence>
<dbReference type="RefSeq" id="WP_247260361.1">
    <property type="nucleotide sequence ID" value="NZ_JALJQZ010000008.1"/>
</dbReference>
<keyword evidence="3" id="KW-1185">Reference proteome</keyword>
<reference evidence="3" key="1">
    <citation type="journal article" date="2019" name="Int. J. Syst. Evol. Microbiol.">
        <title>The Global Catalogue of Microorganisms (GCM) 10K type strain sequencing project: providing services to taxonomists for standard genome sequencing and annotation.</title>
        <authorList>
            <consortium name="The Broad Institute Genomics Platform"/>
            <consortium name="The Broad Institute Genome Sequencing Center for Infectious Disease"/>
            <person name="Wu L."/>
            <person name="Ma J."/>
        </authorList>
    </citation>
    <scope>NUCLEOTIDE SEQUENCE [LARGE SCALE GENOMIC DNA]</scope>
    <source>
        <strain evidence="3">TBRC 5781</strain>
    </source>
</reference>
<evidence type="ECO:0000256" key="1">
    <source>
        <dbReference type="SAM" id="MobiDB-lite"/>
    </source>
</evidence>
<sequence length="74" mass="8263">MTKRNQHVVPHPNGWAVKGAGSERATKVVETQREAIGIARGIAQNQQSEMLIHRENGRIRERNSYGNDPHPPKG</sequence>
<proteinExistence type="predicted"/>
<gene>
    <name evidence="2" type="ORF">ACFOVS_06820</name>
</gene>